<dbReference type="EMBL" id="JARPUR010000001">
    <property type="protein sequence ID" value="KAK4886407.1"/>
    <property type="molecule type" value="Genomic_DNA"/>
</dbReference>
<comment type="caution">
    <text evidence="2">The sequence shown here is derived from an EMBL/GenBank/DDBJ whole genome shotgun (WGS) entry which is preliminary data.</text>
</comment>
<feature type="region of interest" description="Disordered" evidence="1">
    <location>
        <begin position="1"/>
        <end position="37"/>
    </location>
</feature>
<protein>
    <submittedName>
        <fullName evidence="2">Uncharacterized protein</fullName>
    </submittedName>
</protein>
<sequence length="139" mass="15550">MWNKKKRKAPTILSDCDNKEHAPLPKSSVSDGEKTSSSKTLKILIVIQAGVFSIVLATRKFGKTLTISKIVQFELVQKDIFCGLEIVVIEVSVCSQNRTEMTTDGEIAETIKNWLTLVKLGLQREETKDAQENTDKLIK</sequence>
<keyword evidence="3" id="KW-1185">Reference proteome</keyword>
<dbReference type="AlphaFoldDB" id="A0AAN7PH80"/>
<evidence type="ECO:0000256" key="1">
    <source>
        <dbReference type="SAM" id="MobiDB-lite"/>
    </source>
</evidence>
<evidence type="ECO:0000313" key="2">
    <source>
        <dbReference type="EMBL" id="KAK4886407.1"/>
    </source>
</evidence>
<reference evidence="3" key="1">
    <citation type="submission" date="2023-01" db="EMBL/GenBank/DDBJ databases">
        <title>Key to firefly adult light organ development and bioluminescence: homeobox transcription factors regulate luciferase expression and transportation to peroxisome.</title>
        <authorList>
            <person name="Fu X."/>
        </authorList>
    </citation>
    <scope>NUCLEOTIDE SEQUENCE [LARGE SCALE GENOMIC DNA]</scope>
</reference>
<organism evidence="2 3">
    <name type="scientific">Aquatica leii</name>
    <dbReference type="NCBI Taxonomy" id="1421715"/>
    <lineage>
        <taxon>Eukaryota</taxon>
        <taxon>Metazoa</taxon>
        <taxon>Ecdysozoa</taxon>
        <taxon>Arthropoda</taxon>
        <taxon>Hexapoda</taxon>
        <taxon>Insecta</taxon>
        <taxon>Pterygota</taxon>
        <taxon>Neoptera</taxon>
        <taxon>Endopterygota</taxon>
        <taxon>Coleoptera</taxon>
        <taxon>Polyphaga</taxon>
        <taxon>Elateriformia</taxon>
        <taxon>Elateroidea</taxon>
        <taxon>Lampyridae</taxon>
        <taxon>Luciolinae</taxon>
        <taxon>Aquatica</taxon>
    </lineage>
</organism>
<gene>
    <name evidence="2" type="ORF">RN001_002678</name>
</gene>
<accession>A0AAN7PH80</accession>
<proteinExistence type="predicted"/>
<dbReference type="Proteomes" id="UP001353858">
    <property type="component" value="Unassembled WGS sequence"/>
</dbReference>
<evidence type="ECO:0000313" key="3">
    <source>
        <dbReference type="Proteomes" id="UP001353858"/>
    </source>
</evidence>
<name>A0AAN7PH80_9COLE</name>